<evidence type="ECO:0000313" key="2">
    <source>
        <dbReference type="EMBL" id="KAF2796212.1"/>
    </source>
</evidence>
<dbReference type="AlphaFoldDB" id="A0A6A6XIH6"/>
<proteinExistence type="predicted"/>
<evidence type="ECO:0000256" key="1">
    <source>
        <dbReference type="SAM" id="Phobius"/>
    </source>
</evidence>
<organism evidence="2 3">
    <name type="scientific">Melanomma pulvis-pyrius CBS 109.77</name>
    <dbReference type="NCBI Taxonomy" id="1314802"/>
    <lineage>
        <taxon>Eukaryota</taxon>
        <taxon>Fungi</taxon>
        <taxon>Dikarya</taxon>
        <taxon>Ascomycota</taxon>
        <taxon>Pezizomycotina</taxon>
        <taxon>Dothideomycetes</taxon>
        <taxon>Pleosporomycetidae</taxon>
        <taxon>Pleosporales</taxon>
        <taxon>Melanommataceae</taxon>
        <taxon>Melanomma</taxon>
    </lineage>
</organism>
<feature type="transmembrane region" description="Helical" evidence="1">
    <location>
        <begin position="43"/>
        <end position="66"/>
    </location>
</feature>
<name>A0A6A6XIH6_9PLEO</name>
<keyword evidence="1" id="KW-1133">Transmembrane helix</keyword>
<sequence>MAHAIISARNAVVPHSTHVHPEVPTRIPGPSCLPCPALLHTPILSLSLVLVPALAVLVCTQHLGYLPYSNSRKHARTHALMHGCTDARHVFNCRRTYAGGTPFLVSFYSRVCILLYIHILIHTYMHTYIHTSIHTWRYNTIPHRPTPSHPNPRLRSTRTTRT</sequence>
<keyword evidence="1" id="KW-0812">Transmembrane</keyword>
<evidence type="ECO:0000313" key="3">
    <source>
        <dbReference type="Proteomes" id="UP000799757"/>
    </source>
</evidence>
<dbReference type="EMBL" id="MU001837">
    <property type="protein sequence ID" value="KAF2796212.1"/>
    <property type="molecule type" value="Genomic_DNA"/>
</dbReference>
<protein>
    <submittedName>
        <fullName evidence="2">Uncharacterized protein</fullName>
    </submittedName>
</protein>
<keyword evidence="1" id="KW-0472">Membrane</keyword>
<reference evidence="2" key="1">
    <citation type="journal article" date="2020" name="Stud. Mycol.">
        <title>101 Dothideomycetes genomes: a test case for predicting lifestyles and emergence of pathogens.</title>
        <authorList>
            <person name="Haridas S."/>
            <person name="Albert R."/>
            <person name="Binder M."/>
            <person name="Bloem J."/>
            <person name="Labutti K."/>
            <person name="Salamov A."/>
            <person name="Andreopoulos B."/>
            <person name="Baker S."/>
            <person name="Barry K."/>
            <person name="Bills G."/>
            <person name="Bluhm B."/>
            <person name="Cannon C."/>
            <person name="Castanera R."/>
            <person name="Culley D."/>
            <person name="Daum C."/>
            <person name="Ezra D."/>
            <person name="Gonzalez J."/>
            <person name="Henrissat B."/>
            <person name="Kuo A."/>
            <person name="Liang C."/>
            <person name="Lipzen A."/>
            <person name="Lutzoni F."/>
            <person name="Magnuson J."/>
            <person name="Mondo S."/>
            <person name="Nolan M."/>
            <person name="Ohm R."/>
            <person name="Pangilinan J."/>
            <person name="Park H.-J."/>
            <person name="Ramirez L."/>
            <person name="Alfaro M."/>
            <person name="Sun H."/>
            <person name="Tritt A."/>
            <person name="Yoshinaga Y."/>
            <person name="Zwiers L.-H."/>
            <person name="Turgeon B."/>
            <person name="Goodwin S."/>
            <person name="Spatafora J."/>
            <person name="Crous P."/>
            <person name="Grigoriev I."/>
        </authorList>
    </citation>
    <scope>NUCLEOTIDE SEQUENCE</scope>
    <source>
        <strain evidence="2">CBS 109.77</strain>
    </source>
</reference>
<dbReference type="Proteomes" id="UP000799757">
    <property type="component" value="Unassembled WGS sequence"/>
</dbReference>
<gene>
    <name evidence="2" type="ORF">K505DRAFT_2325</name>
</gene>
<keyword evidence="3" id="KW-1185">Reference proteome</keyword>
<accession>A0A6A6XIH6</accession>